<evidence type="ECO:0000259" key="4">
    <source>
        <dbReference type="PROSITE" id="PS51164"/>
    </source>
</evidence>
<feature type="region of interest" description="Disordered" evidence="2">
    <location>
        <begin position="255"/>
        <end position="331"/>
    </location>
</feature>
<dbReference type="SUPFAM" id="SSF57180">
    <property type="entry name" value="Cellulose-binding domain"/>
    <property type="match status" value="1"/>
</dbReference>
<dbReference type="eggNOG" id="ENOG502QVJU">
    <property type="taxonomic scope" value="Eukaryota"/>
</dbReference>
<dbReference type="GO" id="GO:0005576">
    <property type="term" value="C:extracellular region"/>
    <property type="evidence" value="ECO:0007669"/>
    <property type="project" value="InterPro"/>
</dbReference>
<dbReference type="Pfam" id="PF00734">
    <property type="entry name" value="CBM_1"/>
    <property type="match status" value="1"/>
</dbReference>
<protein>
    <recommendedName>
        <fullName evidence="4">CBM1 domain-containing protein</fullName>
    </recommendedName>
</protein>
<accession>S8BJ13</accession>
<dbReference type="AlphaFoldDB" id="S8BJ13"/>
<dbReference type="GO" id="GO:0005975">
    <property type="term" value="P:carbohydrate metabolic process"/>
    <property type="evidence" value="ECO:0007669"/>
    <property type="project" value="InterPro"/>
</dbReference>
<dbReference type="PROSITE" id="PS51164">
    <property type="entry name" value="CBM1_2"/>
    <property type="match status" value="1"/>
</dbReference>
<feature type="chain" id="PRO_5004561374" description="CBM1 domain-containing protein" evidence="3">
    <location>
        <begin position="17"/>
        <end position="368"/>
    </location>
</feature>
<dbReference type="SMART" id="SM00236">
    <property type="entry name" value="fCBD"/>
    <property type="match status" value="1"/>
</dbReference>
<dbReference type="PANTHER" id="PTHR34612:SF6">
    <property type="entry name" value="GLYCOSIDE HYDROLASE 131 CATALYTIC N-TERMINAL DOMAIN-CONTAINING PROTEIN"/>
    <property type="match status" value="1"/>
</dbReference>
<evidence type="ECO:0000256" key="1">
    <source>
        <dbReference type="ARBA" id="ARBA00022729"/>
    </source>
</evidence>
<organism evidence="5 6">
    <name type="scientific">Dactylellina haptotyla (strain CBS 200.50)</name>
    <name type="common">Nematode-trapping fungus</name>
    <name type="synonym">Monacrosporium haptotylum</name>
    <dbReference type="NCBI Taxonomy" id="1284197"/>
    <lineage>
        <taxon>Eukaryota</taxon>
        <taxon>Fungi</taxon>
        <taxon>Dikarya</taxon>
        <taxon>Ascomycota</taxon>
        <taxon>Pezizomycotina</taxon>
        <taxon>Orbiliomycetes</taxon>
        <taxon>Orbiliales</taxon>
        <taxon>Orbiliaceae</taxon>
        <taxon>Dactylellina</taxon>
    </lineage>
</organism>
<dbReference type="InterPro" id="IPR041524">
    <property type="entry name" value="GH131_N"/>
</dbReference>
<keyword evidence="6" id="KW-1185">Reference proteome</keyword>
<dbReference type="OrthoDB" id="120072at2759"/>
<proteinExistence type="predicted"/>
<dbReference type="HOGENOM" id="CLU_038296_0_0_1"/>
<dbReference type="InterPro" id="IPR035971">
    <property type="entry name" value="CBD_sf"/>
</dbReference>
<feature type="domain" description="CBM1" evidence="4">
    <location>
        <begin position="332"/>
        <end position="368"/>
    </location>
</feature>
<dbReference type="STRING" id="1284197.S8BJ13"/>
<dbReference type="OMA" id="MWRTELI"/>
<comment type="caution">
    <text evidence="5">The sequence shown here is derived from an EMBL/GenBank/DDBJ whole genome shotgun (WGS) entry which is preliminary data.</text>
</comment>
<dbReference type="GO" id="GO:0030248">
    <property type="term" value="F:cellulose binding"/>
    <property type="evidence" value="ECO:0007669"/>
    <property type="project" value="InterPro"/>
</dbReference>
<evidence type="ECO:0000313" key="5">
    <source>
        <dbReference type="EMBL" id="EPS35292.1"/>
    </source>
</evidence>
<dbReference type="Gene3D" id="2.60.120.1160">
    <property type="match status" value="1"/>
</dbReference>
<dbReference type="InterPro" id="IPR000254">
    <property type="entry name" value="CBD"/>
</dbReference>
<dbReference type="Proteomes" id="UP000015100">
    <property type="component" value="Unassembled WGS sequence"/>
</dbReference>
<name>S8BJ13_DACHA</name>
<evidence type="ECO:0000313" key="6">
    <source>
        <dbReference type="Proteomes" id="UP000015100"/>
    </source>
</evidence>
<dbReference type="Pfam" id="PF18271">
    <property type="entry name" value="GH131_N"/>
    <property type="match status" value="1"/>
</dbReference>
<reference evidence="5 6" key="1">
    <citation type="journal article" date="2013" name="PLoS Genet.">
        <title>Genomic mechanisms accounting for the adaptation to parasitism in nematode-trapping fungi.</title>
        <authorList>
            <person name="Meerupati T."/>
            <person name="Andersson K.M."/>
            <person name="Friman E."/>
            <person name="Kumar D."/>
            <person name="Tunlid A."/>
            <person name="Ahren D."/>
        </authorList>
    </citation>
    <scope>NUCLEOTIDE SEQUENCE [LARGE SCALE GENOMIC DNA]</scope>
    <source>
        <strain evidence="5 6">CBS 200.50</strain>
    </source>
</reference>
<reference evidence="6" key="2">
    <citation type="submission" date="2013-04" db="EMBL/GenBank/DDBJ databases">
        <title>Genomic mechanisms accounting for the adaptation to parasitism in nematode-trapping fungi.</title>
        <authorList>
            <person name="Ahren D.G."/>
        </authorList>
    </citation>
    <scope>NUCLEOTIDE SEQUENCE [LARGE SCALE GENOMIC DNA]</scope>
    <source>
        <strain evidence="6">CBS 200.50</strain>
    </source>
</reference>
<dbReference type="EMBL" id="AQGS01001196">
    <property type="protein sequence ID" value="EPS35292.1"/>
    <property type="molecule type" value="Genomic_DNA"/>
</dbReference>
<sequence length="368" mass="39573">MLKLALVQALAGSALAGTILWDGRFNEFSSSTDLNNWSWSNQVGPYQYYIHGSGPVTQYVNLSPSYKNPADTVSNQGVKISIDKTAYWNGQNMRRTELIPQTSAAINSGHVYYHFSVKRTSTNAPRSDLEHQVNFFESHFTELKYGLLSGASGTSDPTLKWCVSGQTKWSVTFDPDVWHNVAYDINFSSQTVAFWHSTGSDPLVQTAGPFSVGTSSNGADWHLGVLRLPMNSDLNSADVEDWYFSGVYIESGSLNTQIGSGGTQTTTSTTTTTSPTTSRTTTTSSRTTTTSSRTTTTSSRTTTTSSRTTTTSSRTTTTTTTTTTSTTTSGGALQSQWGQCGGIGWTGPTACAPPASCSALNPYYSQCL</sequence>
<feature type="signal peptide" evidence="3">
    <location>
        <begin position="1"/>
        <end position="16"/>
    </location>
</feature>
<evidence type="ECO:0000256" key="2">
    <source>
        <dbReference type="SAM" id="MobiDB-lite"/>
    </source>
</evidence>
<dbReference type="PROSITE" id="PS00562">
    <property type="entry name" value="CBM1_1"/>
    <property type="match status" value="1"/>
</dbReference>
<evidence type="ECO:0000256" key="3">
    <source>
        <dbReference type="SAM" id="SignalP"/>
    </source>
</evidence>
<gene>
    <name evidence="5" type="ORF">H072_11363</name>
</gene>
<dbReference type="PANTHER" id="PTHR34612">
    <property type="entry name" value="GH131_N DOMAIN-CONTAINING PROTEIN"/>
    <property type="match status" value="1"/>
</dbReference>
<feature type="compositionally biased region" description="Low complexity" evidence="2">
    <location>
        <begin position="265"/>
        <end position="329"/>
    </location>
</feature>
<keyword evidence="1 3" id="KW-0732">Signal</keyword>